<name>A0A1G9TNT3_9ACTN</name>
<dbReference type="Proteomes" id="UP000199202">
    <property type="component" value="Unassembled WGS sequence"/>
</dbReference>
<dbReference type="EMBL" id="FNDJ01000045">
    <property type="protein sequence ID" value="SDM49301.1"/>
    <property type="molecule type" value="Genomic_DNA"/>
</dbReference>
<keyword evidence="1" id="KW-0732">Signal</keyword>
<keyword evidence="3" id="KW-1185">Reference proteome</keyword>
<reference evidence="2 3" key="1">
    <citation type="submission" date="2016-10" db="EMBL/GenBank/DDBJ databases">
        <authorList>
            <person name="de Groot N.N."/>
        </authorList>
    </citation>
    <scope>NUCLEOTIDE SEQUENCE [LARGE SCALE GENOMIC DNA]</scope>
    <source>
        <strain evidence="2 3">CGMCC 4.6533</strain>
    </source>
</reference>
<evidence type="ECO:0000313" key="2">
    <source>
        <dbReference type="EMBL" id="SDM49301.1"/>
    </source>
</evidence>
<organism evidence="2 3">
    <name type="scientific">Nonomuraea jiangxiensis</name>
    <dbReference type="NCBI Taxonomy" id="633440"/>
    <lineage>
        <taxon>Bacteria</taxon>
        <taxon>Bacillati</taxon>
        <taxon>Actinomycetota</taxon>
        <taxon>Actinomycetes</taxon>
        <taxon>Streptosporangiales</taxon>
        <taxon>Streptosporangiaceae</taxon>
        <taxon>Nonomuraea</taxon>
    </lineage>
</organism>
<feature type="chain" id="PRO_5011615382" evidence="1">
    <location>
        <begin position="39"/>
        <end position="298"/>
    </location>
</feature>
<feature type="signal peptide" evidence="1">
    <location>
        <begin position="1"/>
        <end position="38"/>
    </location>
</feature>
<accession>A0A1G9TNT3</accession>
<evidence type="ECO:0000256" key="1">
    <source>
        <dbReference type="SAM" id="SignalP"/>
    </source>
</evidence>
<proteinExistence type="predicted"/>
<dbReference type="AlphaFoldDB" id="A0A1G9TNT3"/>
<protein>
    <submittedName>
        <fullName evidence="2">Uncharacterized protein</fullName>
    </submittedName>
</protein>
<gene>
    <name evidence="2" type="ORF">SAMN05421869_14545</name>
</gene>
<evidence type="ECO:0000313" key="3">
    <source>
        <dbReference type="Proteomes" id="UP000199202"/>
    </source>
</evidence>
<sequence>MNVHPAPDRHRKSLVRRLSSAALAVLATAFLVAPPANALALPTPREFVSNLDLECFRTTPYQPPSVTLALRHLNPVLVNFPIGQVTLGQREQLCVPVAKNNVLPPPNTIDYLRFVDLSCYRVTGTALDQSLSLRHLNPVLQSVPGIQVVLDRPEHLCVPVAKNGLVPAPDVLRVISHIDLLCYAHRPNVPMNRALALQQLNPVLTGQIPTASVRVTDPRQLCVPVLKAGDTIPPDVLDIVRWIDLERYDIIAPAIPQVTLSLRHLNPVLAGLPGETATLTGALQLAVPVAKNGQVPPG</sequence>